<evidence type="ECO:0000313" key="6">
    <source>
        <dbReference type="EMBL" id="DAZ98399.1"/>
    </source>
</evidence>
<dbReference type="InterPro" id="IPR001005">
    <property type="entry name" value="SANT/Myb"/>
</dbReference>
<feature type="domain" description="Myb-like" evidence="4">
    <location>
        <begin position="62"/>
        <end position="113"/>
    </location>
</feature>
<feature type="region of interest" description="Disordered" evidence="3">
    <location>
        <begin position="167"/>
        <end position="253"/>
    </location>
</feature>
<feature type="compositionally biased region" description="Low complexity" evidence="3">
    <location>
        <begin position="50"/>
        <end position="62"/>
    </location>
</feature>
<feature type="compositionally biased region" description="Low complexity" evidence="3">
    <location>
        <begin position="525"/>
        <end position="538"/>
    </location>
</feature>
<feature type="region of interest" description="Disordered" evidence="3">
    <location>
        <begin position="37"/>
        <end position="67"/>
    </location>
</feature>
<feature type="compositionally biased region" description="Polar residues" evidence="3">
    <location>
        <begin position="539"/>
        <end position="550"/>
    </location>
</feature>
<dbReference type="SMART" id="SM00717">
    <property type="entry name" value="SANT"/>
    <property type="match status" value="2"/>
</dbReference>
<dbReference type="InterPro" id="IPR050560">
    <property type="entry name" value="MYB_TF"/>
</dbReference>
<dbReference type="GO" id="GO:0000981">
    <property type="term" value="F:DNA-binding transcription factor activity, RNA polymerase II-specific"/>
    <property type="evidence" value="ECO:0007669"/>
    <property type="project" value="TreeGrafter"/>
</dbReference>
<protein>
    <submittedName>
        <fullName evidence="6">Uncharacterized protein</fullName>
    </submittedName>
</protein>
<feature type="domain" description="HTH myb-type" evidence="5">
    <location>
        <begin position="66"/>
        <end position="117"/>
    </location>
</feature>
<evidence type="ECO:0000256" key="1">
    <source>
        <dbReference type="ARBA" id="ARBA00022737"/>
    </source>
</evidence>
<evidence type="ECO:0000259" key="5">
    <source>
        <dbReference type="PROSITE" id="PS51294"/>
    </source>
</evidence>
<dbReference type="GO" id="GO:0005634">
    <property type="term" value="C:nucleus"/>
    <property type="evidence" value="ECO:0007669"/>
    <property type="project" value="TreeGrafter"/>
</dbReference>
<dbReference type="FunFam" id="1.10.10.60:FF:000010">
    <property type="entry name" value="Transcriptional activator Myb isoform A"/>
    <property type="match status" value="1"/>
</dbReference>
<dbReference type="Gene3D" id="1.10.10.60">
    <property type="entry name" value="Homeodomain-like"/>
    <property type="match status" value="2"/>
</dbReference>
<proteinExistence type="predicted"/>
<dbReference type="AlphaFoldDB" id="A0AAV2Z0Z4"/>
<dbReference type="InterPro" id="IPR009057">
    <property type="entry name" value="Homeodomain-like_sf"/>
</dbReference>
<feature type="compositionally biased region" description="Polar residues" evidence="3">
    <location>
        <begin position="385"/>
        <end position="415"/>
    </location>
</feature>
<keyword evidence="7" id="KW-1185">Reference proteome</keyword>
<dbReference type="Proteomes" id="UP001146120">
    <property type="component" value="Unassembled WGS sequence"/>
</dbReference>
<feature type="region of interest" description="Disordered" evidence="3">
    <location>
        <begin position="490"/>
        <end position="509"/>
    </location>
</feature>
<feature type="domain" description="HTH myb-type" evidence="5">
    <location>
        <begin position="119"/>
        <end position="168"/>
    </location>
</feature>
<evidence type="ECO:0000256" key="3">
    <source>
        <dbReference type="SAM" id="MobiDB-lite"/>
    </source>
</evidence>
<feature type="region of interest" description="Disordered" evidence="3">
    <location>
        <begin position="368"/>
        <end position="450"/>
    </location>
</feature>
<sequence>MNPGSAYAHAHAMDMGLVMHQHLHQAGVGMLDRRADAMAHEEEPSGGRKSAGNSGDSASSNAKADKRRQWSKDDDLVILKFVREYGTKRWSKISELLPGRTPKQCRTRWLNFLDPTIDKAPWRAEETQIIFAAQERLGNKWAEIAKLLPGRTDNAIKNHWYSTYRRRCRQAAKQRDKPDSPSPADGDASTAADEGDKRQSSNEKLVASPTGSSTSTTSDHGHQSTLKAPKTSKASRTKASPTSNKPSPLQSDESAVLHSASLHAYMATPSPMSVSSPDSQAHFGGILRSLPHMSPLLSRGGIGGASGFMIPSLATHLSPHQVVNPYPFQLTPTGNFSGTFFSFLQSPTGSAIPDQLYGTPLLDTSAPHCGPSLQNHQSAWKDVGLSQTDSEASSTGASPQSPATSSPRQQHQWPASPSLPRKAEGRSEYDESTDMEVDDAKPGMGSTSFFSSGLVDKSRVGYLRHAGLRQRSDSADLFLDCVQMLSSKGATETDLEASGESEAEMSDKELVKARVTASVRRKEAASAAAAAQQRARQQNNENDGAHSNGNFFGAPSAAVQHYEGASHEDK</sequence>
<reference evidence="6" key="1">
    <citation type="submission" date="2022-11" db="EMBL/GenBank/DDBJ databases">
        <authorList>
            <person name="Morgan W.R."/>
            <person name="Tartar A."/>
        </authorList>
    </citation>
    <scope>NUCLEOTIDE SEQUENCE</scope>
    <source>
        <strain evidence="6">ARSEF 373</strain>
    </source>
</reference>
<dbReference type="PROSITE" id="PS50090">
    <property type="entry name" value="MYB_LIKE"/>
    <property type="match status" value="2"/>
</dbReference>
<dbReference type="CDD" id="cd00167">
    <property type="entry name" value="SANT"/>
    <property type="match status" value="2"/>
</dbReference>
<dbReference type="EMBL" id="DAKRPA010000107">
    <property type="protein sequence ID" value="DAZ98399.1"/>
    <property type="molecule type" value="Genomic_DNA"/>
</dbReference>
<evidence type="ECO:0000313" key="7">
    <source>
        <dbReference type="Proteomes" id="UP001146120"/>
    </source>
</evidence>
<dbReference type="PROSITE" id="PS51294">
    <property type="entry name" value="HTH_MYB"/>
    <property type="match status" value="2"/>
</dbReference>
<dbReference type="SUPFAM" id="SSF46689">
    <property type="entry name" value="Homeodomain-like"/>
    <property type="match status" value="1"/>
</dbReference>
<dbReference type="GO" id="GO:0000978">
    <property type="term" value="F:RNA polymerase II cis-regulatory region sequence-specific DNA binding"/>
    <property type="evidence" value="ECO:0007669"/>
    <property type="project" value="TreeGrafter"/>
</dbReference>
<name>A0AAV2Z0Z4_9STRA</name>
<feature type="compositionally biased region" description="Basic and acidic residues" evidence="3">
    <location>
        <begin position="37"/>
        <end position="46"/>
    </location>
</feature>
<dbReference type="PANTHER" id="PTHR45614:SF274">
    <property type="entry name" value="MYB-LIKE DNA-BINDING PROTEIN"/>
    <property type="match status" value="1"/>
</dbReference>
<feature type="domain" description="Myb-like" evidence="4">
    <location>
        <begin position="114"/>
        <end position="164"/>
    </location>
</feature>
<keyword evidence="1" id="KW-0677">Repeat</keyword>
<organism evidence="6 7">
    <name type="scientific">Lagenidium giganteum</name>
    <dbReference type="NCBI Taxonomy" id="4803"/>
    <lineage>
        <taxon>Eukaryota</taxon>
        <taxon>Sar</taxon>
        <taxon>Stramenopiles</taxon>
        <taxon>Oomycota</taxon>
        <taxon>Peronosporomycetes</taxon>
        <taxon>Pythiales</taxon>
        <taxon>Pythiaceae</taxon>
    </lineage>
</organism>
<comment type="caution">
    <text evidence="6">The sequence shown here is derived from an EMBL/GenBank/DDBJ whole genome shotgun (WGS) entry which is preliminary data.</text>
</comment>
<dbReference type="InterPro" id="IPR017930">
    <property type="entry name" value="Myb_dom"/>
</dbReference>
<dbReference type="Pfam" id="PF00249">
    <property type="entry name" value="Myb_DNA-binding"/>
    <property type="match status" value="2"/>
</dbReference>
<evidence type="ECO:0000259" key="4">
    <source>
        <dbReference type="PROSITE" id="PS50090"/>
    </source>
</evidence>
<keyword evidence="2" id="KW-0238">DNA-binding</keyword>
<dbReference type="PANTHER" id="PTHR45614">
    <property type="entry name" value="MYB PROTEIN-RELATED"/>
    <property type="match status" value="1"/>
</dbReference>
<gene>
    <name evidence="6" type="ORF">N0F65_000113</name>
</gene>
<feature type="region of interest" description="Disordered" evidence="3">
    <location>
        <begin position="517"/>
        <end position="570"/>
    </location>
</feature>
<reference evidence="6" key="2">
    <citation type="journal article" date="2023" name="Microbiol Resour">
        <title>Decontamination and Annotation of the Draft Genome Sequence of the Oomycete Lagenidium giganteum ARSEF 373.</title>
        <authorList>
            <person name="Morgan W.R."/>
            <person name="Tartar A."/>
        </authorList>
    </citation>
    <scope>NUCLEOTIDE SEQUENCE</scope>
    <source>
        <strain evidence="6">ARSEF 373</strain>
    </source>
</reference>
<feature type="compositionally biased region" description="Polar residues" evidence="3">
    <location>
        <begin position="232"/>
        <end position="253"/>
    </location>
</feature>
<accession>A0AAV2Z0Z4</accession>
<evidence type="ECO:0000256" key="2">
    <source>
        <dbReference type="ARBA" id="ARBA00023125"/>
    </source>
</evidence>
<feature type="compositionally biased region" description="Acidic residues" evidence="3">
    <location>
        <begin position="493"/>
        <end position="504"/>
    </location>
</feature>